<reference evidence="4" key="2">
    <citation type="submission" date="2025-08" db="UniProtKB">
        <authorList>
            <consortium name="RefSeq"/>
        </authorList>
    </citation>
    <scope>IDENTIFICATION</scope>
    <source>
        <tissue evidence="4">Whole plant</tissue>
    </source>
</reference>
<proteinExistence type="predicted"/>
<dbReference type="GeneID" id="127747618"/>
<evidence type="ECO:0000259" key="2">
    <source>
        <dbReference type="Pfam" id="PF14372"/>
    </source>
</evidence>
<dbReference type="Pfam" id="PF05699">
    <property type="entry name" value="Dimer_Tnp_hAT"/>
    <property type="match status" value="1"/>
</dbReference>
<dbReference type="Pfam" id="PF14372">
    <property type="entry name" value="hAT-like_RNase-H"/>
    <property type="match status" value="1"/>
</dbReference>
<dbReference type="PANTHER" id="PTHR23272">
    <property type="entry name" value="BED FINGER-RELATED"/>
    <property type="match status" value="1"/>
</dbReference>
<name>A0A9C6TZ72_ARADU</name>
<evidence type="ECO:0000313" key="4">
    <source>
        <dbReference type="RefSeq" id="XP_052117659.1"/>
    </source>
</evidence>
<organism evidence="3 4">
    <name type="scientific">Arachis duranensis</name>
    <name type="common">Wild peanut</name>
    <dbReference type="NCBI Taxonomy" id="130453"/>
    <lineage>
        <taxon>Eukaryota</taxon>
        <taxon>Viridiplantae</taxon>
        <taxon>Streptophyta</taxon>
        <taxon>Embryophyta</taxon>
        <taxon>Tracheophyta</taxon>
        <taxon>Spermatophyta</taxon>
        <taxon>Magnoliopsida</taxon>
        <taxon>eudicotyledons</taxon>
        <taxon>Gunneridae</taxon>
        <taxon>Pentapetalae</taxon>
        <taxon>rosids</taxon>
        <taxon>fabids</taxon>
        <taxon>Fabales</taxon>
        <taxon>Fabaceae</taxon>
        <taxon>Papilionoideae</taxon>
        <taxon>50 kb inversion clade</taxon>
        <taxon>dalbergioids sensu lato</taxon>
        <taxon>Dalbergieae</taxon>
        <taxon>Pterocarpus clade</taxon>
        <taxon>Arachis</taxon>
    </lineage>
</organism>
<gene>
    <name evidence="4" type="primary">LOC127747618</name>
</gene>
<dbReference type="InterPro" id="IPR008906">
    <property type="entry name" value="HATC_C_dom"/>
</dbReference>
<reference evidence="3" key="1">
    <citation type="journal article" date="2016" name="Nat. Genet.">
        <title>The genome sequences of Arachis duranensis and Arachis ipaensis, the diploid ancestors of cultivated peanut.</title>
        <authorList>
            <person name="Bertioli D.J."/>
            <person name="Cannon S.B."/>
            <person name="Froenicke L."/>
            <person name="Huang G."/>
            <person name="Farmer A.D."/>
            <person name="Cannon E.K."/>
            <person name="Liu X."/>
            <person name="Gao D."/>
            <person name="Clevenger J."/>
            <person name="Dash S."/>
            <person name="Ren L."/>
            <person name="Moretzsohn M.C."/>
            <person name="Shirasawa K."/>
            <person name="Huang W."/>
            <person name="Vidigal B."/>
            <person name="Abernathy B."/>
            <person name="Chu Y."/>
            <person name="Niederhuth C.E."/>
            <person name="Umale P."/>
            <person name="Araujo A.C."/>
            <person name="Kozik A."/>
            <person name="Kim K.D."/>
            <person name="Burow M.D."/>
            <person name="Varshney R.K."/>
            <person name="Wang X."/>
            <person name="Zhang X."/>
            <person name="Barkley N."/>
            <person name="Guimaraes P.M."/>
            <person name="Isobe S."/>
            <person name="Guo B."/>
            <person name="Liao B."/>
            <person name="Stalker H.T."/>
            <person name="Schmitz R.J."/>
            <person name="Scheffler B.E."/>
            <person name="Leal-Bertioli S.C."/>
            <person name="Xun X."/>
            <person name="Jackson S.A."/>
            <person name="Michelmore R."/>
            <person name="Ozias-Akins P."/>
        </authorList>
    </citation>
    <scope>NUCLEOTIDE SEQUENCE [LARGE SCALE GENOMIC DNA]</scope>
    <source>
        <strain evidence="3">cv. V14167</strain>
    </source>
</reference>
<dbReference type="PANTHER" id="PTHR23272:SF184">
    <property type="entry name" value="OS03G0311250 PROTEIN"/>
    <property type="match status" value="1"/>
</dbReference>
<feature type="domain" description="HAT C-terminal dimerisation" evidence="1">
    <location>
        <begin position="218"/>
        <end position="300"/>
    </location>
</feature>
<dbReference type="InterPro" id="IPR025525">
    <property type="entry name" value="hAT-like_transposase_RNase-H"/>
</dbReference>
<dbReference type="InterPro" id="IPR012337">
    <property type="entry name" value="RNaseH-like_sf"/>
</dbReference>
<dbReference type="RefSeq" id="XP_052117659.1">
    <property type="nucleotide sequence ID" value="XM_052261699.1"/>
</dbReference>
<dbReference type="KEGG" id="adu:127747618"/>
<dbReference type="GO" id="GO:0003677">
    <property type="term" value="F:DNA binding"/>
    <property type="evidence" value="ECO:0007669"/>
    <property type="project" value="InterPro"/>
</dbReference>
<keyword evidence="3" id="KW-1185">Reference proteome</keyword>
<dbReference type="GO" id="GO:0046983">
    <property type="term" value="F:protein dimerization activity"/>
    <property type="evidence" value="ECO:0007669"/>
    <property type="project" value="InterPro"/>
</dbReference>
<sequence length="342" mass="39051">MDVETRWNSTYQMLEVALKHRKAFELLALKDNTYIGEMNGGKGRDVPSDSDWEYAESIVPFLRVFSDATIRVFGTLYVTSDMYMKEVFAIGRFIRHSCDSVDFSTMSMAERMRVKYEKYWGNPDSVNMLLLIAIVLNSMQKIEYVNYFLDYFFGEEKGGELKSKLSKCIKLLYQQYQSSEEASEADSQDVQASNINTDPHGMGFFLQATGRRTNTRSELDRYLQEECEPYSHKFDILNWWKVNSTRFPILGNMAREVLAIPVSTVASESAFSTGGRVLDPYRSSLTPRMVEVVVCTGDWLKEDLFSALDDDGEVLQQVDQDIFFSNDGACSMAASIDNLDDD</sequence>
<dbReference type="Proteomes" id="UP000515211">
    <property type="component" value="Chromosome 5"/>
</dbReference>
<evidence type="ECO:0000313" key="3">
    <source>
        <dbReference type="Proteomes" id="UP000515211"/>
    </source>
</evidence>
<evidence type="ECO:0000259" key="1">
    <source>
        <dbReference type="Pfam" id="PF05699"/>
    </source>
</evidence>
<feature type="domain" description="hAT-like transposase RNase-H fold" evidence="2">
    <location>
        <begin position="76"/>
        <end position="176"/>
    </location>
</feature>
<protein>
    <submittedName>
        <fullName evidence="4">Zinc finger BED domain-containing protein RICESLEEPER 2-like</fullName>
    </submittedName>
</protein>
<accession>A0A9C6TZ72</accession>
<dbReference type="AlphaFoldDB" id="A0A9C6TZ72"/>
<dbReference type="SUPFAM" id="SSF53098">
    <property type="entry name" value="Ribonuclease H-like"/>
    <property type="match status" value="1"/>
</dbReference>